<dbReference type="AlphaFoldDB" id="E6W2V4"/>
<dbReference type="PANTHER" id="PTHR19328:SF75">
    <property type="entry name" value="ALDOSE SUGAR DEHYDROGENASE YLII"/>
    <property type="match status" value="1"/>
</dbReference>
<feature type="domain" description="Glucose/Sorbosone dehydrogenase" evidence="2">
    <location>
        <begin position="42"/>
        <end position="372"/>
    </location>
</feature>
<reference evidence="3 4" key="1">
    <citation type="submission" date="2010-12" db="EMBL/GenBank/DDBJ databases">
        <title>Complete sequence of Desulfurispirillum indicum S5.</title>
        <authorList>
            <consortium name="US DOE Joint Genome Institute"/>
            <person name="Lucas S."/>
            <person name="Copeland A."/>
            <person name="Lapidus A."/>
            <person name="Cheng J.-F."/>
            <person name="Goodwin L."/>
            <person name="Pitluck S."/>
            <person name="Chertkov O."/>
            <person name="Held B."/>
            <person name="Detter J.C."/>
            <person name="Han C."/>
            <person name="Tapia R."/>
            <person name="Land M."/>
            <person name="Hauser L."/>
            <person name="Kyrpides N."/>
            <person name="Ivanova N."/>
            <person name="Mikhailova N."/>
            <person name="Haggblom M."/>
            <person name="Rauschenbach I."/>
            <person name="Bini E."/>
            <person name="Woyke T."/>
        </authorList>
    </citation>
    <scope>NUCLEOTIDE SEQUENCE [LARGE SCALE GENOMIC DNA]</scope>
    <source>
        <strain evidence="4">ATCC BAA-1389 / DSM 22839 / S5</strain>
    </source>
</reference>
<dbReference type="eggNOG" id="COG2133">
    <property type="taxonomic scope" value="Bacteria"/>
</dbReference>
<evidence type="ECO:0000313" key="3">
    <source>
        <dbReference type="EMBL" id="ADU66779.1"/>
    </source>
</evidence>
<keyword evidence="4" id="KW-1185">Reference proteome</keyword>
<dbReference type="InterPro" id="IPR011042">
    <property type="entry name" value="6-blade_b-propeller_TolB-like"/>
</dbReference>
<dbReference type="Proteomes" id="UP000002572">
    <property type="component" value="Chromosome"/>
</dbReference>
<evidence type="ECO:0000259" key="2">
    <source>
        <dbReference type="Pfam" id="PF07995"/>
    </source>
</evidence>
<evidence type="ECO:0000313" key="4">
    <source>
        <dbReference type="Proteomes" id="UP000002572"/>
    </source>
</evidence>
<dbReference type="HOGENOM" id="CLU_012253_1_1_0"/>
<dbReference type="SUPFAM" id="SSF50952">
    <property type="entry name" value="Soluble quinoprotein glucose dehydrogenase"/>
    <property type="match status" value="1"/>
</dbReference>
<gene>
    <name evidence="3" type="ordered locus">Selin_2059</name>
</gene>
<proteinExistence type="predicted"/>
<feature type="chain" id="PRO_5003214201" evidence="1">
    <location>
        <begin position="22"/>
        <end position="378"/>
    </location>
</feature>
<dbReference type="OrthoDB" id="9770043at2"/>
<organism evidence="3 4">
    <name type="scientific">Desulfurispirillum indicum (strain ATCC BAA-1389 / DSM 22839 / S5)</name>
    <dbReference type="NCBI Taxonomy" id="653733"/>
    <lineage>
        <taxon>Bacteria</taxon>
        <taxon>Pseudomonadati</taxon>
        <taxon>Chrysiogenota</taxon>
        <taxon>Chrysiogenia</taxon>
        <taxon>Chrysiogenales</taxon>
        <taxon>Chrysiogenaceae</taxon>
        <taxon>Desulfurispirillum</taxon>
    </lineage>
</organism>
<sequence>MIRFLGSLLVFFAFGATKGLAASSSHASELHHFHVEEVVGGLSHPWSIVFLPDGEVLVSERPGRLRLIRDGRLESIPVRGLPRIDPNGQGGLLDLALHPDFAENRWLYFSYVDRTSAGFTTNMARGRYLDGRLTEVQVLFTAFPRSSGGRHFGGRIVFDAAGYVYLSIGDRGQMERAQDFSDHAGSIIRLHDDGRIPADNPFADEADMKPEIYATGTRNAQGMAMHPLSGEIWMQEHGPRGGDEVNRLIAGANYGWPKATHGIDYDGSTITPHTELPGMESPLWHWTPSIAPSGMLFYAGDMFPHWQNQLFIGALRGQLISRLETSQDEMGQWQVQEVEQFFEGQSRIRDIRQAPDGSIWVLTDHNPGQVLRLIPVLP</sequence>
<protein>
    <submittedName>
        <fullName evidence="3">Glucose sorbosone dehydrogenase</fullName>
    </submittedName>
</protein>
<dbReference type="InterPro" id="IPR011041">
    <property type="entry name" value="Quinoprot_gluc/sorb_DH_b-prop"/>
</dbReference>
<feature type="signal peptide" evidence="1">
    <location>
        <begin position="1"/>
        <end position="21"/>
    </location>
</feature>
<dbReference type="KEGG" id="din:Selin_2059"/>
<dbReference type="InParanoid" id="E6W2V4"/>
<dbReference type="STRING" id="653733.Selin_2059"/>
<evidence type="ECO:0000256" key="1">
    <source>
        <dbReference type="SAM" id="SignalP"/>
    </source>
</evidence>
<keyword evidence="1" id="KW-0732">Signal</keyword>
<dbReference type="RefSeq" id="WP_013506659.1">
    <property type="nucleotide sequence ID" value="NC_014836.1"/>
</dbReference>
<name>E6W2V4_DESIS</name>
<dbReference type="Gene3D" id="2.120.10.30">
    <property type="entry name" value="TolB, C-terminal domain"/>
    <property type="match status" value="1"/>
</dbReference>
<dbReference type="InterPro" id="IPR012938">
    <property type="entry name" value="Glc/Sorbosone_DH"/>
</dbReference>
<dbReference type="EMBL" id="CP002432">
    <property type="protein sequence ID" value="ADU66779.1"/>
    <property type="molecule type" value="Genomic_DNA"/>
</dbReference>
<dbReference type="Pfam" id="PF07995">
    <property type="entry name" value="GSDH"/>
    <property type="match status" value="1"/>
</dbReference>
<dbReference type="PANTHER" id="PTHR19328">
    <property type="entry name" value="HEDGEHOG-INTERACTING PROTEIN"/>
    <property type="match status" value="1"/>
</dbReference>
<accession>E6W2V4</accession>
<dbReference type="FunCoup" id="E6W2V4">
    <property type="interactions" value="56"/>
</dbReference>